<dbReference type="OrthoDB" id="10251827at2759"/>
<dbReference type="EMBL" id="CACRXK020007244">
    <property type="protein sequence ID" value="CAB4011715.1"/>
    <property type="molecule type" value="Genomic_DNA"/>
</dbReference>
<dbReference type="PROSITE" id="PS51269">
    <property type="entry name" value="COMM"/>
    <property type="match status" value="1"/>
</dbReference>
<evidence type="ECO:0000259" key="4">
    <source>
        <dbReference type="PROSITE" id="PS51269"/>
    </source>
</evidence>
<evidence type="ECO:0000256" key="3">
    <source>
        <dbReference type="ARBA" id="ARBA00093468"/>
    </source>
</evidence>
<proteinExistence type="inferred from homology"/>
<evidence type="ECO:0000256" key="1">
    <source>
        <dbReference type="ARBA" id="ARBA00039908"/>
    </source>
</evidence>
<dbReference type="PANTHER" id="PTHR16231">
    <property type="entry name" value="COMM DOMAIN-CONTAINING PROTEIN 4-8 FAMILY MEMBER"/>
    <property type="match status" value="1"/>
</dbReference>
<comment type="function">
    <text evidence="2">Scaffold protein in the commander complex that is essential for endosomal recycling of transmembrane cargos; the commander complex is composed of the CCC subcomplex and the retriever subcomplex. May modulate activity of cullin-RING E3 ubiquitin ligase (CRL) complexes. Down-regulates activation of NF-kappa-B. Inhibits TNF-induced NFKB1 activation.</text>
</comment>
<evidence type="ECO:0000256" key="2">
    <source>
        <dbReference type="ARBA" id="ARBA00093393"/>
    </source>
</evidence>
<dbReference type="InterPro" id="IPR017920">
    <property type="entry name" value="COMM"/>
</dbReference>
<sequence>MSVLKSLESLDGFSSAVKAINQVPQDLLFEMCEDVASMLQYKTSFIPLDHYKMCLSHTCSDSDIDPKLVVNGLTHVFRSAATGKVTAESLYNELKSNGTLKEDVLTTLKRVWSEQGHLVSNSNLDQSFTVGQLLDIQWKLSVGMSSTNCKGLNSPFVTALVKSTDSFGKVSSNSFEMTLSEFKKFATEMRDISTIMETM</sequence>
<dbReference type="Pfam" id="PF07258">
    <property type="entry name" value="COMM_domain"/>
    <property type="match status" value="1"/>
</dbReference>
<dbReference type="InterPro" id="IPR047155">
    <property type="entry name" value="COMMD4/6/7/8"/>
</dbReference>
<comment type="caution">
    <text evidence="5">The sequence shown here is derived from an EMBL/GenBank/DDBJ whole genome shotgun (WGS) entry which is preliminary data.</text>
</comment>
<keyword evidence="6" id="KW-1185">Reference proteome</keyword>
<feature type="domain" description="COMM" evidence="4">
    <location>
        <begin position="132"/>
        <end position="199"/>
    </location>
</feature>
<gene>
    <name evidence="5" type="ORF">PACLA_8A029248</name>
</gene>
<name>A0A6S7HZ92_PARCT</name>
<dbReference type="PANTHER" id="PTHR16231:SF5">
    <property type="entry name" value="COMM DOMAIN-CONTAINING PROTEIN 6"/>
    <property type="match status" value="1"/>
</dbReference>
<dbReference type="AlphaFoldDB" id="A0A6S7HZ92"/>
<reference evidence="5" key="1">
    <citation type="submission" date="2020-04" db="EMBL/GenBank/DDBJ databases">
        <authorList>
            <person name="Alioto T."/>
            <person name="Alioto T."/>
            <person name="Gomez Garrido J."/>
        </authorList>
    </citation>
    <scope>NUCLEOTIDE SEQUENCE</scope>
    <source>
        <strain evidence="5">A484AB</strain>
    </source>
</reference>
<dbReference type="Proteomes" id="UP001152795">
    <property type="component" value="Unassembled WGS sequence"/>
</dbReference>
<protein>
    <recommendedName>
        <fullName evidence="1">COMM domain-containing protein 6</fullName>
    </recommendedName>
</protein>
<evidence type="ECO:0000313" key="5">
    <source>
        <dbReference type="EMBL" id="CAB4011715.1"/>
    </source>
</evidence>
<comment type="similarity">
    <text evidence="3">Belongs to the COMM domain-containing protein 6 family.</text>
</comment>
<evidence type="ECO:0000313" key="6">
    <source>
        <dbReference type="Proteomes" id="UP001152795"/>
    </source>
</evidence>
<organism evidence="5 6">
    <name type="scientific">Paramuricea clavata</name>
    <name type="common">Red gorgonian</name>
    <name type="synonym">Violescent sea-whip</name>
    <dbReference type="NCBI Taxonomy" id="317549"/>
    <lineage>
        <taxon>Eukaryota</taxon>
        <taxon>Metazoa</taxon>
        <taxon>Cnidaria</taxon>
        <taxon>Anthozoa</taxon>
        <taxon>Octocorallia</taxon>
        <taxon>Malacalcyonacea</taxon>
        <taxon>Plexauridae</taxon>
        <taxon>Paramuricea</taxon>
    </lineage>
</organism>
<accession>A0A6S7HZ92</accession>